<evidence type="ECO:0000256" key="3">
    <source>
        <dbReference type="ARBA" id="ARBA00022741"/>
    </source>
</evidence>
<dbReference type="AlphaFoldDB" id="A0A077Z743"/>
<reference evidence="13" key="1">
    <citation type="submission" date="2014-01" db="EMBL/GenBank/DDBJ databases">
        <authorList>
            <person name="Aslett M."/>
        </authorList>
    </citation>
    <scope>NUCLEOTIDE SEQUENCE</scope>
</reference>
<dbReference type="STRING" id="36087.A0A077Z743"/>
<comment type="catalytic activity">
    <reaction evidence="8">
        <text>ATP + H2O = ADP + phosphate + H(+)</text>
        <dbReference type="Rhea" id="RHEA:13065"/>
        <dbReference type="ChEBI" id="CHEBI:15377"/>
        <dbReference type="ChEBI" id="CHEBI:15378"/>
        <dbReference type="ChEBI" id="CHEBI:30616"/>
        <dbReference type="ChEBI" id="CHEBI:43474"/>
        <dbReference type="ChEBI" id="CHEBI:456216"/>
        <dbReference type="EC" id="3.6.4.13"/>
    </reaction>
</comment>
<dbReference type="GO" id="GO:0016787">
    <property type="term" value="F:hydrolase activity"/>
    <property type="evidence" value="ECO:0007669"/>
    <property type="project" value="UniProtKB-KW"/>
</dbReference>
<dbReference type="SMART" id="SM00847">
    <property type="entry name" value="HA2"/>
    <property type="match status" value="1"/>
</dbReference>
<dbReference type="Pfam" id="PF21010">
    <property type="entry name" value="HA2_C"/>
    <property type="match status" value="1"/>
</dbReference>
<dbReference type="GO" id="GO:0040022">
    <property type="term" value="P:feminization of hermaphroditic germ-line"/>
    <property type="evidence" value="ECO:0007669"/>
    <property type="project" value="UniProtKB-ARBA"/>
</dbReference>
<dbReference type="GO" id="GO:0008380">
    <property type="term" value="P:RNA splicing"/>
    <property type="evidence" value="ECO:0007669"/>
    <property type="project" value="UniProtKB-KW"/>
</dbReference>
<dbReference type="CDD" id="cd18791">
    <property type="entry name" value="SF2_C_RHA"/>
    <property type="match status" value="1"/>
</dbReference>
<dbReference type="InterPro" id="IPR027417">
    <property type="entry name" value="P-loop_NTPase"/>
</dbReference>
<keyword evidence="4" id="KW-0378">Hydrolase</keyword>
<dbReference type="InterPro" id="IPR014001">
    <property type="entry name" value="Helicase_ATP-bd"/>
</dbReference>
<dbReference type="InterPro" id="IPR007502">
    <property type="entry name" value="Helicase-assoc_dom"/>
</dbReference>
<dbReference type="InterPro" id="IPR011709">
    <property type="entry name" value="DEAD-box_helicase_OB_fold"/>
</dbReference>
<dbReference type="Pfam" id="PF04408">
    <property type="entry name" value="WHD_HA2"/>
    <property type="match status" value="1"/>
</dbReference>
<evidence type="ECO:0000313" key="14">
    <source>
        <dbReference type="Proteomes" id="UP000030665"/>
    </source>
</evidence>
<dbReference type="InterPro" id="IPR011545">
    <property type="entry name" value="DEAD/DEAH_box_helicase_dom"/>
</dbReference>
<dbReference type="GO" id="GO:0003723">
    <property type="term" value="F:RNA binding"/>
    <property type="evidence" value="ECO:0007669"/>
    <property type="project" value="TreeGrafter"/>
</dbReference>
<dbReference type="SMART" id="SM00487">
    <property type="entry name" value="DEXDc"/>
    <property type="match status" value="1"/>
</dbReference>
<dbReference type="EC" id="3.6.4.13" evidence="1"/>
<dbReference type="GO" id="GO:0071013">
    <property type="term" value="C:catalytic step 2 spliceosome"/>
    <property type="evidence" value="ECO:0007669"/>
    <property type="project" value="TreeGrafter"/>
</dbReference>
<dbReference type="PANTHER" id="PTHR18934">
    <property type="entry name" value="ATP-DEPENDENT RNA HELICASE"/>
    <property type="match status" value="1"/>
</dbReference>
<dbReference type="Pfam" id="PF07717">
    <property type="entry name" value="OB_NTP_bind"/>
    <property type="match status" value="1"/>
</dbReference>
<dbReference type="SMART" id="SM00490">
    <property type="entry name" value="HELICc"/>
    <property type="match status" value="1"/>
</dbReference>
<proteinExistence type="predicted"/>
<evidence type="ECO:0000256" key="8">
    <source>
        <dbReference type="ARBA" id="ARBA00047984"/>
    </source>
</evidence>
<dbReference type="GO" id="GO:0006397">
    <property type="term" value="P:mRNA processing"/>
    <property type="evidence" value="ECO:0007669"/>
    <property type="project" value="UniProtKB-KW"/>
</dbReference>
<accession>A0A077Z743</accession>
<evidence type="ECO:0000259" key="12">
    <source>
        <dbReference type="PROSITE" id="PS51194"/>
    </source>
</evidence>
<dbReference type="InterPro" id="IPR048333">
    <property type="entry name" value="HA2_WH"/>
</dbReference>
<dbReference type="GO" id="GO:0003724">
    <property type="term" value="F:RNA helicase activity"/>
    <property type="evidence" value="ECO:0007669"/>
    <property type="project" value="UniProtKB-EC"/>
</dbReference>
<dbReference type="Pfam" id="PF00270">
    <property type="entry name" value="DEAD"/>
    <property type="match status" value="1"/>
</dbReference>
<dbReference type="EMBL" id="HG805956">
    <property type="protein sequence ID" value="CDW55458.1"/>
    <property type="molecule type" value="Genomic_DNA"/>
</dbReference>
<dbReference type="PANTHER" id="PTHR18934:SF83">
    <property type="entry name" value="PRE-MRNA-SPLICING FACTOR ATP-DEPENDENT RNA HELICASE DHX16"/>
    <property type="match status" value="1"/>
</dbReference>
<dbReference type="Proteomes" id="UP000030665">
    <property type="component" value="Unassembled WGS sequence"/>
</dbReference>
<name>A0A077Z743_TRITR</name>
<evidence type="ECO:0000256" key="2">
    <source>
        <dbReference type="ARBA" id="ARBA00022664"/>
    </source>
</evidence>
<evidence type="ECO:0000313" key="13">
    <source>
        <dbReference type="EMBL" id="CDW55458.1"/>
    </source>
</evidence>
<keyword evidence="5" id="KW-0347">Helicase</keyword>
<evidence type="ECO:0000256" key="9">
    <source>
        <dbReference type="SAM" id="Coils"/>
    </source>
</evidence>
<keyword evidence="6" id="KW-0067">ATP-binding</keyword>
<sequence>MEQWVSDQLYDIVGISDRYIADFMVGLARKANSVDDFIRSIGDTDTIAVDDKVSRFAQELWQRMPRVHSSPVTKIPKVSAARLREEQHRALEKWNRSFKMLPDDQSDEEEAISTSKIRNQHLRKRATADVDSDDDASVLTFNTRSASTKKSKADDLSDAEDEMDKIEAERVRDLQERDALAERLKQKDKEKTRHVLEKVDKKAYEEAAKRSRLNAEDRKELIPELRKQSRRDYLKKREVDKLEELELALLDEARLFAGEKLAKREIADVEYKKRVLHLAKEYKKADAIIKAERYRIPEAEAKPENKYVEVDEKELGPGSEQRKWEEEKLINALIKYGAKDAKLKLSRDNFELLLEDTIDFVKALQTPGNVKEDEQELAEIKRRQTIAETRKSLPIYPFREDILQAISEHQIIIVEGETGSGKTTQIPQYLYEAGYCKDGKKVGCTQPRRVAAMSVASRVATEMNVKLGMEVGYSIRFEDCTSERTAIKYMTDGMLLREFLSEPDMQAYNVMIIDEAHERTLHTDILFGLVKDIARFRTDLKLLISSATLDAEKFSAFFDDAPIFKIPGRRFPVDIYYTKAPEADYIDACIVSVLQIHVTQPLPGDILVFLTGQEEIDAVQEALAERCRRIGTKMKELVVVPIYANLPSDLQAKIFEPMPPGARKVVLATNIAETSVTIDGIAYVIDPGFCKQNSYDFRRGMEYLHVVPISKASANQRAGRAGRTGPGKCFRLYTAWAYQKELEDQPVPEIQRTNLGNVVLMLKSLGIHDLVHFDFLDAPPQEALVLALEQLYALGALNHRGELTKLGRRMAEFPTDPMMSKMLMASEKYKCSEEILTIASMLSVNAAVFYRPKDKILHADTARQSFWVPGGDHLTLLNVYNQWKETDYSTQWCYENYVQHRSMKRARDVRDQLEGLMDRVEIELESNLGDTVAIRKAITAGYFYHTARMSKSGHYETVKNHNTVFIHPNSSLFEDRPRWVIYHELVYTTKEFMRELVEIENTWLLEVAPHYYKQKEVDDSASKKMPKTIGKTYEELSR</sequence>
<reference evidence="13" key="2">
    <citation type="submission" date="2014-03" db="EMBL/GenBank/DDBJ databases">
        <title>The whipworm genome and dual-species transcriptomics of an intimate host-pathogen interaction.</title>
        <authorList>
            <person name="Foth B.J."/>
            <person name="Tsai I.J."/>
            <person name="Reid A.J."/>
            <person name="Bancroft A.J."/>
            <person name="Nichol S."/>
            <person name="Tracey A."/>
            <person name="Holroyd N."/>
            <person name="Cotton J.A."/>
            <person name="Stanley E.J."/>
            <person name="Zarowiecki M."/>
            <person name="Liu J.Z."/>
            <person name="Huckvale T."/>
            <person name="Cooper P.J."/>
            <person name="Grencis R.K."/>
            <person name="Berriman M."/>
        </authorList>
    </citation>
    <scope>NUCLEOTIDE SEQUENCE [LARGE SCALE GENOMIC DNA]</scope>
</reference>
<organism evidence="13 14">
    <name type="scientific">Trichuris trichiura</name>
    <name type="common">Whipworm</name>
    <name type="synonym">Trichocephalus trichiurus</name>
    <dbReference type="NCBI Taxonomy" id="36087"/>
    <lineage>
        <taxon>Eukaryota</taxon>
        <taxon>Metazoa</taxon>
        <taxon>Ecdysozoa</taxon>
        <taxon>Nematoda</taxon>
        <taxon>Enoplea</taxon>
        <taxon>Dorylaimia</taxon>
        <taxon>Trichinellida</taxon>
        <taxon>Trichuridae</taxon>
        <taxon>Trichuris</taxon>
    </lineage>
</organism>
<dbReference type="PROSITE" id="PS51194">
    <property type="entry name" value="HELICASE_CTER"/>
    <property type="match status" value="1"/>
</dbReference>
<dbReference type="Gene3D" id="1.20.120.1080">
    <property type="match status" value="1"/>
</dbReference>
<evidence type="ECO:0000256" key="5">
    <source>
        <dbReference type="ARBA" id="ARBA00022806"/>
    </source>
</evidence>
<dbReference type="FunFam" id="3.40.50.300:FF:000594">
    <property type="entry name" value="Pre-mRNA-splicing factor ATP-dependent RNA helicase"/>
    <property type="match status" value="1"/>
</dbReference>
<dbReference type="Pfam" id="PF00271">
    <property type="entry name" value="Helicase_C"/>
    <property type="match status" value="1"/>
</dbReference>
<evidence type="ECO:0000256" key="1">
    <source>
        <dbReference type="ARBA" id="ARBA00012552"/>
    </source>
</evidence>
<keyword evidence="9" id="KW-0175">Coiled coil</keyword>
<dbReference type="SUPFAM" id="SSF52540">
    <property type="entry name" value="P-loop containing nucleoside triphosphate hydrolases"/>
    <property type="match status" value="1"/>
</dbReference>
<feature type="coiled-coil region" evidence="9">
    <location>
        <begin position="149"/>
        <end position="176"/>
    </location>
</feature>
<feature type="domain" description="Helicase C-terminal" evidence="12">
    <location>
        <begin position="592"/>
        <end position="766"/>
    </location>
</feature>
<feature type="region of interest" description="Disordered" evidence="10">
    <location>
        <begin position="102"/>
        <end position="134"/>
    </location>
</feature>
<dbReference type="PROSITE" id="PS51192">
    <property type="entry name" value="HELICASE_ATP_BIND_1"/>
    <property type="match status" value="1"/>
</dbReference>
<protein>
    <recommendedName>
        <fullName evidence="1">RNA helicase</fullName>
        <ecNumber evidence="1">3.6.4.13</ecNumber>
    </recommendedName>
</protein>
<keyword evidence="2" id="KW-0507">mRNA processing</keyword>
<keyword evidence="3" id="KW-0547">Nucleotide-binding</keyword>
<dbReference type="FunFam" id="1.20.120.1080:FF:000001">
    <property type="entry name" value="Pre-mRNA-splicing factor ATP-dependent RNA helicase"/>
    <property type="match status" value="1"/>
</dbReference>
<keyword evidence="14" id="KW-1185">Reference proteome</keyword>
<evidence type="ECO:0000256" key="10">
    <source>
        <dbReference type="SAM" id="MobiDB-lite"/>
    </source>
</evidence>
<dbReference type="OrthoDB" id="10253254at2759"/>
<dbReference type="Gene3D" id="3.40.50.300">
    <property type="entry name" value="P-loop containing nucleotide triphosphate hydrolases"/>
    <property type="match status" value="2"/>
</dbReference>
<keyword evidence="7" id="KW-0508">mRNA splicing</keyword>
<evidence type="ECO:0000256" key="7">
    <source>
        <dbReference type="ARBA" id="ARBA00023187"/>
    </source>
</evidence>
<evidence type="ECO:0000256" key="4">
    <source>
        <dbReference type="ARBA" id="ARBA00022801"/>
    </source>
</evidence>
<dbReference type="InterPro" id="IPR001650">
    <property type="entry name" value="Helicase_C-like"/>
</dbReference>
<feature type="domain" description="Helicase ATP-binding" evidence="11">
    <location>
        <begin position="403"/>
        <end position="567"/>
    </location>
</feature>
<evidence type="ECO:0000259" key="11">
    <source>
        <dbReference type="PROSITE" id="PS51192"/>
    </source>
</evidence>
<dbReference type="FunFam" id="3.40.50.300:FF:000007">
    <property type="entry name" value="Pre-mRNA-splicing factor ATP-dependent RNA helicase"/>
    <property type="match status" value="1"/>
</dbReference>
<gene>
    <name evidence="13" type="ORF">TTRE_0000373001</name>
</gene>
<dbReference type="GO" id="GO:0005524">
    <property type="term" value="F:ATP binding"/>
    <property type="evidence" value="ECO:0007669"/>
    <property type="project" value="UniProtKB-KW"/>
</dbReference>
<evidence type="ECO:0000256" key="6">
    <source>
        <dbReference type="ARBA" id="ARBA00022840"/>
    </source>
</evidence>